<sequence>MKRLLCALLVLVSTTAADAQSVTEIATEGAVTAIVQTPRGTYAETERGTVRLEQGDCPGGLCATPDVIRGLPQRAPEGALPDGFVATAASGDIRRAWYGRPTDRYGHGVLGDAIEGGSLVVETTDGTRVELVLDEALVFEDITPRIVDLDGDGSNEVVTIRASQTGGAAVALYGLRGTELSEIAASGEIGRPNRWLNIAAIVPAQVAGERSDGSTIVGVRTPHIGGRLFFLTMATDGTVRERSDVARGLSNHVVGSRKLGLSALMQTGGGTELYIPSQDRRTLRAVFGGGGDIALPGAVDKAIVALGNRLVTATEDGALLVIDP</sequence>
<dbReference type="GeneID" id="90766591"/>
<dbReference type="AlphaFoldDB" id="A0A4P6UYX0"/>
<feature type="chain" id="PRO_5020725711" description="VCBS repeat-containing protein" evidence="1">
    <location>
        <begin position="20"/>
        <end position="324"/>
    </location>
</feature>
<accession>A0A4P6UYX0</accession>
<name>A0A4P6UYX0_9HYPH</name>
<dbReference type="EMBL" id="CP036532">
    <property type="protein sequence ID" value="QBK29965.1"/>
    <property type="molecule type" value="Genomic_DNA"/>
</dbReference>
<evidence type="ECO:0000256" key="1">
    <source>
        <dbReference type="SAM" id="SignalP"/>
    </source>
</evidence>
<evidence type="ECO:0008006" key="4">
    <source>
        <dbReference type="Google" id="ProtNLM"/>
    </source>
</evidence>
<protein>
    <recommendedName>
        <fullName evidence="4">VCBS repeat-containing protein</fullName>
    </recommendedName>
</protein>
<feature type="signal peptide" evidence="1">
    <location>
        <begin position="1"/>
        <end position="19"/>
    </location>
</feature>
<dbReference type="RefSeq" id="WP_131615672.1">
    <property type="nucleotide sequence ID" value="NZ_CP036532.1"/>
</dbReference>
<evidence type="ECO:0000313" key="2">
    <source>
        <dbReference type="EMBL" id="QBK29965.1"/>
    </source>
</evidence>
<reference evidence="2 3" key="1">
    <citation type="journal article" date="2017" name="Int. J. Syst. Evol. Microbiol.">
        <title>Roseitalea porphyridii gen. nov., sp. nov., isolated from a red alga, and reclassification of Hoeflea suaedae Chung et al. 2013 as Pseudohoeflea suaedae gen. nov., comb. nov.</title>
        <authorList>
            <person name="Hyeon J.W."/>
            <person name="Jeong S.E."/>
            <person name="Baek K."/>
            <person name="Jeon C.O."/>
        </authorList>
    </citation>
    <scope>NUCLEOTIDE SEQUENCE [LARGE SCALE GENOMIC DNA]</scope>
    <source>
        <strain evidence="2 3">MA7-20</strain>
    </source>
</reference>
<keyword evidence="1" id="KW-0732">Signal</keyword>
<organism evidence="2 3">
    <name type="scientific">Roseitalea porphyridii</name>
    <dbReference type="NCBI Taxonomy" id="1852022"/>
    <lineage>
        <taxon>Bacteria</taxon>
        <taxon>Pseudomonadati</taxon>
        <taxon>Pseudomonadota</taxon>
        <taxon>Alphaproteobacteria</taxon>
        <taxon>Hyphomicrobiales</taxon>
        <taxon>Ahrensiaceae</taxon>
        <taxon>Roseitalea</taxon>
    </lineage>
</organism>
<dbReference type="KEGG" id="rpod:E0E05_04720"/>
<keyword evidence="3" id="KW-1185">Reference proteome</keyword>
<gene>
    <name evidence="2" type="ORF">E0E05_04720</name>
</gene>
<dbReference type="Proteomes" id="UP000293719">
    <property type="component" value="Chromosome"/>
</dbReference>
<dbReference type="OrthoDB" id="58662at2"/>
<proteinExistence type="predicted"/>
<evidence type="ECO:0000313" key="3">
    <source>
        <dbReference type="Proteomes" id="UP000293719"/>
    </source>
</evidence>